<accession>A0A840RPG0</accession>
<name>A0A840RPG0_9BURK</name>
<dbReference type="AlphaFoldDB" id="A0A840RPG0"/>
<dbReference type="Proteomes" id="UP000571084">
    <property type="component" value="Unassembled WGS sequence"/>
</dbReference>
<comment type="caution">
    <text evidence="1">The sequence shown here is derived from an EMBL/GenBank/DDBJ whole genome shotgun (WGS) entry which is preliminary data.</text>
</comment>
<evidence type="ECO:0000313" key="2">
    <source>
        <dbReference type="Proteomes" id="UP000571084"/>
    </source>
</evidence>
<sequence length="101" mass="11418">MLSREAQCRPVWKRKFIDTTDSKHYMPVADNILNRQFNLAHPDLSWVSDMTYPNPTRLVMSGFGDAFISTENCRLDAFTYDTHALDLAGIISGLPNAPART</sequence>
<organism evidence="1 2">
    <name type="scientific">Glaciimonas immobilis</name>
    <dbReference type="NCBI Taxonomy" id="728004"/>
    <lineage>
        <taxon>Bacteria</taxon>
        <taxon>Pseudomonadati</taxon>
        <taxon>Pseudomonadota</taxon>
        <taxon>Betaproteobacteria</taxon>
        <taxon>Burkholderiales</taxon>
        <taxon>Oxalobacteraceae</taxon>
        <taxon>Glaciimonas</taxon>
    </lineage>
</organism>
<dbReference type="EMBL" id="JACHHQ010000001">
    <property type="protein sequence ID" value="MBB5199022.1"/>
    <property type="molecule type" value="Genomic_DNA"/>
</dbReference>
<reference evidence="1 2" key="1">
    <citation type="submission" date="2020-08" db="EMBL/GenBank/DDBJ databases">
        <title>Genomic Encyclopedia of Type Strains, Phase IV (KMG-IV): sequencing the most valuable type-strain genomes for metagenomic binning, comparative biology and taxonomic classification.</title>
        <authorList>
            <person name="Goeker M."/>
        </authorList>
    </citation>
    <scope>NUCLEOTIDE SEQUENCE [LARGE SCALE GENOMIC DNA]</scope>
    <source>
        <strain evidence="1 2">DSM 23240</strain>
    </source>
</reference>
<proteinExistence type="predicted"/>
<gene>
    <name evidence="1" type="ORF">HNR39_000832</name>
</gene>
<dbReference type="RefSeq" id="WP_168053368.1">
    <property type="nucleotide sequence ID" value="NZ_JAAOZT010000002.1"/>
</dbReference>
<protein>
    <submittedName>
        <fullName evidence="1">Uncharacterized protein</fullName>
    </submittedName>
</protein>
<evidence type="ECO:0000313" key="1">
    <source>
        <dbReference type="EMBL" id="MBB5199022.1"/>
    </source>
</evidence>
<keyword evidence="2" id="KW-1185">Reference proteome</keyword>